<proteinExistence type="predicted"/>
<protein>
    <submittedName>
        <fullName evidence="1">Uncharacterized protein</fullName>
    </submittedName>
</protein>
<dbReference type="EMBL" id="GDHC01005487">
    <property type="protein sequence ID" value="JAQ13142.1"/>
    <property type="molecule type" value="Transcribed_RNA"/>
</dbReference>
<evidence type="ECO:0000313" key="2">
    <source>
        <dbReference type="EMBL" id="JAQ13142.1"/>
    </source>
</evidence>
<dbReference type="EMBL" id="GBHO01038695">
    <property type="protein sequence ID" value="JAG04909.1"/>
    <property type="molecule type" value="Transcribed_RNA"/>
</dbReference>
<organism evidence="1">
    <name type="scientific">Lygus hesperus</name>
    <name type="common">Western plant bug</name>
    <dbReference type="NCBI Taxonomy" id="30085"/>
    <lineage>
        <taxon>Eukaryota</taxon>
        <taxon>Metazoa</taxon>
        <taxon>Ecdysozoa</taxon>
        <taxon>Arthropoda</taxon>
        <taxon>Hexapoda</taxon>
        <taxon>Insecta</taxon>
        <taxon>Pterygota</taxon>
        <taxon>Neoptera</taxon>
        <taxon>Paraneoptera</taxon>
        <taxon>Hemiptera</taxon>
        <taxon>Heteroptera</taxon>
        <taxon>Panheteroptera</taxon>
        <taxon>Cimicomorpha</taxon>
        <taxon>Miridae</taxon>
        <taxon>Mirini</taxon>
        <taxon>Lygus</taxon>
    </lineage>
</organism>
<reference evidence="2" key="3">
    <citation type="journal article" date="2016" name="Gigascience">
        <title>De novo construction of an expanded transcriptome assembly for the western tarnished plant bug, Lygus hesperus.</title>
        <authorList>
            <person name="Tassone E.E."/>
            <person name="Geib S.M."/>
            <person name="Hall B."/>
            <person name="Fabrick J.A."/>
            <person name="Brent C.S."/>
            <person name="Hull J.J."/>
        </authorList>
    </citation>
    <scope>NUCLEOTIDE SEQUENCE</scope>
</reference>
<dbReference type="AlphaFoldDB" id="A0A0A9WAT3"/>
<feature type="non-terminal residue" evidence="1">
    <location>
        <position position="1"/>
    </location>
</feature>
<gene>
    <name evidence="1" type="ORF">CM83_45484</name>
    <name evidence="2" type="ORF">g.3504</name>
</gene>
<reference evidence="1" key="2">
    <citation type="submission" date="2014-07" db="EMBL/GenBank/DDBJ databases">
        <authorList>
            <person name="Hull J."/>
        </authorList>
    </citation>
    <scope>NUCLEOTIDE SEQUENCE</scope>
</reference>
<reference evidence="1" key="1">
    <citation type="journal article" date="2014" name="PLoS ONE">
        <title>Transcriptome-Based Identification of ABC Transporters in the Western Tarnished Plant Bug Lygus hesperus.</title>
        <authorList>
            <person name="Hull J.J."/>
            <person name="Chaney K."/>
            <person name="Geib S.M."/>
            <person name="Fabrick J.A."/>
            <person name="Brent C.S."/>
            <person name="Walsh D."/>
            <person name="Lavine L.C."/>
        </authorList>
    </citation>
    <scope>NUCLEOTIDE SEQUENCE</scope>
</reference>
<sequence>FCTLLKAMTCITASTAEGKCPKTVYNALPKLPMYNFHELHEPSTHGLKQFCSFDNDGNRTVLECNNTSTAATVADAEKDALVSDCNCNTLSSVMNRGSAKCSLSYQPGGCSHGGDGCGIPVRVILNQFPTWKTLDDKVLRFFAYFTEPVHESTM</sequence>
<accession>A0A0A9WAT3</accession>
<name>A0A0A9WAT3_LYGHE</name>
<evidence type="ECO:0000313" key="1">
    <source>
        <dbReference type="EMBL" id="JAG04909.1"/>
    </source>
</evidence>